<dbReference type="RefSeq" id="XP_008615903.1">
    <property type="nucleotide sequence ID" value="XM_008617681.1"/>
</dbReference>
<dbReference type="VEuPathDB" id="FungiDB:SDRG_11635"/>
<dbReference type="OMA" id="ALTWFNE"/>
<evidence type="ECO:0000313" key="1">
    <source>
        <dbReference type="EMBL" id="EQC30577.1"/>
    </source>
</evidence>
<gene>
    <name evidence="1" type="ORF">SDRG_11635</name>
</gene>
<dbReference type="GeneID" id="19952362"/>
<reference evidence="1 2" key="1">
    <citation type="submission" date="2012-04" db="EMBL/GenBank/DDBJ databases">
        <title>The Genome Sequence of Saprolegnia declina VS20.</title>
        <authorList>
            <consortium name="The Broad Institute Genome Sequencing Platform"/>
            <person name="Russ C."/>
            <person name="Nusbaum C."/>
            <person name="Tyler B."/>
            <person name="van West P."/>
            <person name="Dieguez-Uribeondo J."/>
            <person name="de Bruijn I."/>
            <person name="Tripathy S."/>
            <person name="Jiang R."/>
            <person name="Young S.K."/>
            <person name="Zeng Q."/>
            <person name="Gargeya S."/>
            <person name="Fitzgerald M."/>
            <person name="Haas B."/>
            <person name="Abouelleil A."/>
            <person name="Alvarado L."/>
            <person name="Arachchi H.M."/>
            <person name="Berlin A."/>
            <person name="Chapman S.B."/>
            <person name="Goldberg J."/>
            <person name="Griggs A."/>
            <person name="Gujja S."/>
            <person name="Hansen M."/>
            <person name="Howarth C."/>
            <person name="Imamovic A."/>
            <person name="Larimer J."/>
            <person name="McCowen C."/>
            <person name="Montmayeur A."/>
            <person name="Murphy C."/>
            <person name="Neiman D."/>
            <person name="Pearson M."/>
            <person name="Priest M."/>
            <person name="Roberts A."/>
            <person name="Saif S."/>
            <person name="Shea T."/>
            <person name="Sisk P."/>
            <person name="Sykes S."/>
            <person name="Wortman J."/>
            <person name="Nusbaum C."/>
            <person name="Birren B."/>
        </authorList>
    </citation>
    <scope>NUCLEOTIDE SEQUENCE [LARGE SCALE GENOMIC DNA]</scope>
    <source>
        <strain evidence="1 2">VS20</strain>
    </source>
</reference>
<dbReference type="EMBL" id="JH767174">
    <property type="protein sequence ID" value="EQC30577.1"/>
    <property type="molecule type" value="Genomic_DNA"/>
</dbReference>
<protein>
    <submittedName>
        <fullName evidence="1">Uncharacterized protein</fullName>
    </submittedName>
</protein>
<dbReference type="AlphaFoldDB" id="T0RKY9"/>
<accession>T0RKY9</accession>
<name>T0RKY9_SAPDV</name>
<proteinExistence type="predicted"/>
<dbReference type="OrthoDB" id="62786at2759"/>
<organism evidence="1 2">
    <name type="scientific">Saprolegnia diclina (strain VS20)</name>
    <dbReference type="NCBI Taxonomy" id="1156394"/>
    <lineage>
        <taxon>Eukaryota</taxon>
        <taxon>Sar</taxon>
        <taxon>Stramenopiles</taxon>
        <taxon>Oomycota</taxon>
        <taxon>Saprolegniomycetes</taxon>
        <taxon>Saprolegniales</taxon>
        <taxon>Saprolegniaceae</taxon>
        <taxon>Saprolegnia</taxon>
    </lineage>
</organism>
<dbReference type="Proteomes" id="UP000030762">
    <property type="component" value="Unassembled WGS sequence"/>
</dbReference>
<evidence type="ECO:0000313" key="2">
    <source>
        <dbReference type="Proteomes" id="UP000030762"/>
    </source>
</evidence>
<keyword evidence="2" id="KW-1185">Reference proteome</keyword>
<dbReference type="InParanoid" id="T0RKY9"/>
<sequence length="155" mass="17050">MGVQYRTKTLLHVTLSGPTGAVPRIVPMSIYIFPGEALTWFNEPGRDPTYLSQIVDGLGQGPEWAHLQTQIERVSQPDKKDKALPSREVVLGAIKFTYVVKPIGRSYTVMRPSDDGRALPIPLSAIEVVVHTFPKHMSANATQPSITDFLEQPAA</sequence>